<dbReference type="SUPFAM" id="SSF52047">
    <property type="entry name" value="RNI-like"/>
    <property type="match status" value="1"/>
</dbReference>
<gene>
    <name evidence="3" type="ORF">LTR36_007368</name>
</gene>
<reference evidence="3 4" key="1">
    <citation type="submission" date="2021-11" db="EMBL/GenBank/DDBJ databases">
        <title>Black yeast isolated from Biological Soil Crust.</title>
        <authorList>
            <person name="Kurbessoian T."/>
        </authorList>
    </citation>
    <scope>NUCLEOTIDE SEQUENCE [LARGE SCALE GENOMIC DNA]</scope>
    <source>
        <strain evidence="3 4">CCFEE 5522</strain>
    </source>
</reference>
<keyword evidence="4" id="KW-1185">Reference proteome</keyword>
<accession>A0AAV9JA18</accession>
<evidence type="ECO:0000313" key="4">
    <source>
        <dbReference type="Proteomes" id="UP001324427"/>
    </source>
</evidence>
<dbReference type="InterPro" id="IPR056867">
    <property type="entry name" value="LRR_15"/>
</dbReference>
<protein>
    <recommendedName>
        <fullName evidence="2">Leucine-rich repeat domain-containing protein</fullName>
    </recommendedName>
</protein>
<feature type="compositionally biased region" description="Basic and acidic residues" evidence="1">
    <location>
        <begin position="526"/>
        <end position="540"/>
    </location>
</feature>
<dbReference type="EMBL" id="JAVFHQ010000048">
    <property type="protein sequence ID" value="KAK4541836.1"/>
    <property type="molecule type" value="Genomic_DNA"/>
</dbReference>
<feature type="region of interest" description="Disordered" evidence="1">
    <location>
        <begin position="526"/>
        <end position="547"/>
    </location>
</feature>
<name>A0AAV9JA18_9PEZI</name>
<evidence type="ECO:0000259" key="2">
    <source>
        <dbReference type="Pfam" id="PF24969"/>
    </source>
</evidence>
<comment type="caution">
    <text evidence="3">The sequence shown here is derived from an EMBL/GenBank/DDBJ whole genome shotgun (WGS) entry which is preliminary data.</text>
</comment>
<dbReference type="Proteomes" id="UP001324427">
    <property type="component" value="Unassembled WGS sequence"/>
</dbReference>
<dbReference type="Pfam" id="PF24969">
    <property type="entry name" value="LRR_15"/>
    <property type="match status" value="1"/>
</dbReference>
<dbReference type="AlphaFoldDB" id="A0AAV9JA18"/>
<proteinExistence type="predicted"/>
<feature type="domain" description="Leucine-rich repeat" evidence="2">
    <location>
        <begin position="182"/>
        <end position="437"/>
    </location>
</feature>
<organism evidence="3 4">
    <name type="scientific">Oleoguttula mirabilis</name>
    <dbReference type="NCBI Taxonomy" id="1507867"/>
    <lineage>
        <taxon>Eukaryota</taxon>
        <taxon>Fungi</taxon>
        <taxon>Dikarya</taxon>
        <taxon>Ascomycota</taxon>
        <taxon>Pezizomycotina</taxon>
        <taxon>Dothideomycetes</taxon>
        <taxon>Dothideomycetidae</taxon>
        <taxon>Mycosphaerellales</taxon>
        <taxon>Teratosphaeriaceae</taxon>
        <taxon>Oleoguttula</taxon>
    </lineage>
</organism>
<evidence type="ECO:0000313" key="3">
    <source>
        <dbReference type="EMBL" id="KAK4541836.1"/>
    </source>
</evidence>
<evidence type="ECO:0000256" key="1">
    <source>
        <dbReference type="SAM" id="MobiDB-lite"/>
    </source>
</evidence>
<sequence>MAHDMAALSVEKKTPHLADELLLGIFSTLQLPPAIEIGKQRYETLHVPQLEASIYSGDGSDYIGANATQDVGLGLRLRTLSAISKCSKRFRKLVTPLLYRVYPGQEVAPPRLLVRSLLARSELVSYVKEMALDYWDAMDFSAVRSQTRDSNWQGWWQSSVKKLGLSKALLARIGRLADKDLPDAIAALLLVYCTDIETLDLSAPMVLHASILTPLFKELLHPRPNTWFRGEEEDASNSERVPSLPLRHLRNLSVRLADSNYVAGILQFGTLLRLPTIQAFTPYRFTSEADFLVHMRNLQSLCLWRCSFDQSTLVAALKACRPLRRLTIVWAGYKISFGEPHPIPTLISLSELGDIIRAKHHRLEQLWLDPRECWDSGHQIKTSVGPLIDCAELRELTLPDFALMGGPYDNAGKKLHTHNPTRLVDILPTSLRRLAVLCHRMNTIGGTDGTGGTGDAWTEEVDEEQLAGLLANPRFSALRSIHLDRMTPLHRIAVEEHGWVADTVFADKEVMRASLVLGTMGDREAKKRSLEMQKQRDEVGTVRLRKK</sequence>